<dbReference type="Gene3D" id="2.60.420.10">
    <property type="entry name" value="Maltose phosphorylase, domain 3"/>
    <property type="match status" value="1"/>
</dbReference>
<dbReference type="GO" id="GO:0003824">
    <property type="term" value="F:catalytic activity"/>
    <property type="evidence" value="ECO:0007669"/>
    <property type="project" value="UniProtKB-ARBA"/>
</dbReference>
<dbReference type="AlphaFoldDB" id="A0A1V6P0G0"/>
<dbReference type="PANTHER" id="PTHR34987:SF6">
    <property type="entry name" value="ALPHA-L-RHAMNOSIDASE SIX-HAIRPIN GLYCOSIDASE DOMAIN-CONTAINING PROTEIN"/>
    <property type="match status" value="1"/>
</dbReference>
<dbReference type="OrthoDB" id="10036721at2759"/>
<keyword evidence="1" id="KW-0732">Signal</keyword>
<feature type="signal peptide" evidence="1">
    <location>
        <begin position="1"/>
        <end position="22"/>
    </location>
</feature>
<dbReference type="SUPFAM" id="SSF48208">
    <property type="entry name" value="Six-hairpin glycosidases"/>
    <property type="match status" value="1"/>
</dbReference>
<dbReference type="Pfam" id="PF17389">
    <property type="entry name" value="Bac_rhamnosid6H"/>
    <property type="match status" value="1"/>
</dbReference>
<gene>
    <name evidence="4" type="ORF">PENDEC_c023G02797</name>
</gene>
<dbReference type="InterPro" id="IPR035396">
    <property type="entry name" value="Bac_rhamnosid6H"/>
</dbReference>
<proteinExistence type="predicted"/>
<reference evidence="5" key="1">
    <citation type="journal article" date="2017" name="Nat. Microbiol.">
        <title>Global analysis of biosynthetic gene clusters reveals vast potential of secondary metabolite production in Penicillium species.</title>
        <authorList>
            <person name="Nielsen J.C."/>
            <person name="Grijseels S."/>
            <person name="Prigent S."/>
            <person name="Ji B."/>
            <person name="Dainat J."/>
            <person name="Nielsen K.F."/>
            <person name="Frisvad J.C."/>
            <person name="Workman M."/>
            <person name="Nielsen J."/>
        </authorList>
    </citation>
    <scope>NUCLEOTIDE SEQUENCE [LARGE SCALE GENOMIC DNA]</scope>
    <source>
        <strain evidence="5">IBT 11843</strain>
    </source>
</reference>
<evidence type="ECO:0000259" key="2">
    <source>
        <dbReference type="Pfam" id="PF17389"/>
    </source>
</evidence>
<evidence type="ECO:0000313" key="4">
    <source>
        <dbReference type="EMBL" id="OQD70425.1"/>
    </source>
</evidence>
<feature type="domain" description="Alpha-L-rhamnosidase six-hairpin glycosidase" evidence="2">
    <location>
        <begin position="244"/>
        <end position="436"/>
    </location>
</feature>
<feature type="domain" description="Alpha-L-rhamnosidase C-terminal" evidence="3">
    <location>
        <begin position="567"/>
        <end position="642"/>
    </location>
</feature>
<dbReference type="STRING" id="69771.A0A1V6P0G0"/>
<comment type="caution">
    <text evidence="4">The sequence shown here is derived from an EMBL/GenBank/DDBJ whole genome shotgun (WGS) entry which is preliminary data.</text>
</comment>
<evidence type="ECO:0000313" key="5">
    <source>
        <dbReference type="Proteomes" id="UP000191522"/>
    </source>
</evidence>
<dbReference type="PANTHER" id="PTHR34987">
    <property type="entry name" value="C, PUTATIVE (AFU_ORTHOLOGUE AFUA_3G02880)-RELATED"/>
    <property type="match status" value="1"/>
</dbReference>
<dbReference type="SMR" id="A0A1V6P0G0"/>
<dbReference type="OMA" id="GYFHCDD"/>
<feature type="chain" id="PRO_5012370425" description="Alpha-L-rhamnosidase six-hairpin glycosidase domain-containing protein" evidence="1">
    <location>
        <begin position="23"/>
        <end position="664"/>
    </location>
</feature>
<dbReference type="Gene3D" id="1.50.10.10">
    <property type="match status" value="1"/>
</dbReference>
<evidence type="ECO:0000259" key="3">
    <source>
        <dbReference type="Pfam" id="PF17390"/>
    </source>
</evidence>
<protein>
    <recommendedName>
        <fullName evidence="6">Alpha-L-rhamnosidase six-hairpin glycosidase domain-containing protein</fullName>
    </recommendedName>
</protein>
<organism evidence="4 5">
    <name type="scientific">Penicillium decumbens</name>
    <dbReference type="NCBI Taxonomy" id="69771"/>
    <lineage>
        <taxon>Eukaryota</taxon>
        <taxon>Fungi</taxon>
        <taxon>Dikarya</taxon>
        <taxon>Ascomycota</taxon>
        <taxon>Pezizomycotina</taxon>
        <taxon>Eurotiomycetes</taxon>
        <taxon>Eurotiomycetidae</taxon>
        <taxon>Eurotiales</taxon>
        <taxon>Aspergillaceae</taxon>
        <taxon>Penicillium</taxon>
    </lineage>
</organism>
<name>A0A1V6P0G0_PENDC</name>
<sequence length="664" mass="71621">MLSFTFALMRFVTLFLAPLATAARVPYEHYILAPASRDLVPASVHHVNGSVTNAKALTRSSGGNATFYGVSSVTYDFGKNVEGLVSLEVGSASSSSAFLGVTFTESSLYISSEACDATADAGLDAPLWFPVGQGAGKYTPEVKHLRGAFRYLTVVSNTSTTIPLHSLRVNFTAAPMQDLRDYSGWFHSDDQLINQIWYAGAYTNQLCTINPARGDALVALGRISSADNISLPQTDAWWNNYIITNGSSTITDGAKRDRLVWPGDMSIALESIAVSTGDLYSIQMALDSLLALQQPDGRLPYAGKPFSDTVSYTYHLHSLIGMSYLYRFSGDQSWLSTHWSQYVRGVEWALSSVDSTGLANITASADWLRFGMGGHNIEANAILYFVLQEAQQLAQALNHTSFTAVWSRTAASIKSAANKLLWDDEAGLYRDNQTTTMHPQDGNSWAVKANLTLSDEQSLTISKALRSRWGPYGAPAPEAGATVSPFIGGFELQAHYLADQAGAALDLMRLQWGFMLQDPRMTQSTFIEGYSTDGSLHYAPYTNDPRISHAHGWSTGPTSALTTYAAGIQLTGPAGATWRIAPQPGNLTVVDAGLSTSRGLFSVFFRRSGSDYSHFSFSTPRSTTGSVLLPGVQGTLVSQDGQRKSLVNGAASGLCGGTWEFRSS</sequence>
<evidence type="ECO:0000256" key="1">
    <source>
        <dbReference type="SAM" id="SignalP"/>
    </source>
</evidence>
<evidence type="ECO:0008006" key="6">
    <source>
        <dbReference type="Google" id="ProtNLM"/>
    </source>
</evidence>
<dbReference type="Proteomes" id="UP000191522">
    <property type="component" value="Unassembled WGS sequence"/>
</dbReference>
<dbReference type="InterPro" id="IPR008928">
    <property type="entry name" value="6-hairpin_glycosidase_sf"/>
</dbReference>
<dbReference type="InterPro" id="IPR012341">
    <property type="entry name" value="6hp_glycosidase-like_sf"/>
</dbReference>
<dbReference type="Pfam" id="PF17390">
    <property type="entry name" value="Bac_rhamnosid_C"/>
    <property type="match status" value="1"/>
</dbReference>
<dbReference type="GO" id="GO:0005975">
    <property type="term" value="P:carbohydrate metabolic process"/>
    <property type="evidence" value="ECO:0007669"/>
    <property type="project" value="InterPro"/>
</dbReference>
<dbReference type="InterPro" id="IPR035398">
    <property type="entry name" value="Bac_rhamnosid_C"/>
</dbReference>
<accession>A0A1V6P0G0</accession>
<keyword evidence="5" id="KW-1185">Reference proteome</keyword>
<dbReference type="EMBL" id="MDYL01000023">
    <property type="protein sequence ID" value="OQD70425.1"/>
    <property type="molecule type" value="Genomic_DNA"/>
</dbReference>